<keyword evidence="1" id="KW-0472">Membrane</keyword>
<keyword evidence="3" id="KW-0808">Transferase</keyword>
<protein>
    <submittedName>
        <fullName evidence="3">Apolipoprotein N-acyltransferase</fullName>
    </submittedName>
</protein>
<organism evidence="3 4">
    <name type="scientific">Phormidesmis priestleyi</name>
    <dbReference type="NCBI Taxonomy" id="268141"/>
    <lineage>
        <taxon>Bacteria</taxon>
        <taxon>Bacillati</taxon>
        <taxon>Cyanobacteriota</taxon>
        <taxon>Cyanophyceae</taxon>
        <taxon>Leptolyngbyales</taxon>
        <taxon>Leptolyngbyaceae</taxon>
        <taxon>Phormidesmis</taxon>
    </lineage>
</organism>
<dbReference type="Pfam" id="PF20154">
    <property type="entry name" value="LNT_N"/>
    <property type="match status" value="1"/>
</dbReference>
<dbReference type="AlphaFoldDB" id="A0A2W4XF31"/>
<dbReference type="EMBL" id="QBMP01000084">
    <property type="protein sequence ID" value="PZO55880.1"/>
    <property type="molecule type" value="Genomic_DNA"/>
</dbReference>
<keyword evidence="3" id="KW-0449">Lipoprotein</keyword>
<feature type="transmembrane region" description="Helical" evidence="1">
    <location>
        <begin position="20"/>
        <end position="49"/>
    </location>
</feature>
<keyword evidence="1" id="KW-1133">Transmembrane helix</keyword>
<evidence type="ECO:0000259" key="2">
    <source>
        <dbReference type="Pfam" id="PF20154"/>
    </source>
</evidence>
<reference evidence="4" key="1">
    <citation type="submission" date="2018-04" db="EMBL/GenBank/DDBJ databases">
        <authorList>
            <person name="Cornet L."/>
        </authorList>
    </citation>
    <scope>NUCLEOTIDE SEQUENCE [LARGE SCALE GENOMIC DNA]</scope>
</reference>
<comment type="caution">
    <text evidence="3">The sequence shown here is derived from an EMBL/GenBank/DDBJ whole genome shotgun (WGS) entry which is preliminary data.</text>
</comment>
<feature type="transmembrane region" description="Helical" evidence="1">
    <location>
        <begin position="69"/>
        <end position="88"/>
    </location>
</feature>
<dbReference type="InterPro" id="IPR045378">
    <property type="entry name" value="LNT_N"/>
</dbReference>
<dbReference type="GO" id="GO:0016746">
    <property type="term" value="F:acyltransferase activity"/>
    <property type="evidence" value="ECO:0007669"/>
    <property type="project" value="UniProtKB-KW"/>
</dbReference>
<proteinExistence type="predicted"/>
<evidence type="ECO:0000313" key="3">
    <source>
        <dbReference type="EMBL" id="PZO55880.1"/>
    </source>
</evidence>
<keyword evidence="3" id="KW-0012">Acyltransferase</keyword>
<reference evidence="3 4" key="2">
    <citation type="submission" date="2018-06" db="EMBL/GenBank/DDBJ databases">
        <title>Metagenomic assembly of (sub)arctic Cyanobacteria and their associated microbiome from non-axenic cultures.</title>
        <authorList>
            <person name="Baurain D."/>
        </authorList>
    </citation>
    <scope>NUCLEOTIDE SEQUENCE [LARGE SCALE GENOMIC DNA]</scope>
    <source>
        <strain evidence="3">ULC027bin1</strain>
    </source>
</reference>
<feature type="domain" description="Apolipoprotein N-acyltransferase N-terminal" evidence="2">
    <location>
        <begin position="31"/>
        <end position="107"/>
    </location>
</feature>
<gene>
    <name evidence="3" type="ORF">DCF15_09780</name>
</gene>
<evidence type="ECO:0000313" key="4">
    <source>
        <dbReference type="Proteomes" id="UP000249794"/>
    </source>
</evidence>
<accession>A0A2W4XF31</accession>
<dbReference type="Proteomes" id="UP000249794">
    <property type="component" value="Unassembled WGS sequence"/>
</dbReference>
<keyword evidence="1" id="KW-0812">Transmembrane</keyword>
<name>A0A2W4XF31_9CYAN</name>
<feature type="non-terminal residue" evidence="3">
    <location>
        <position position="110"/>
    </location>
</feature>
<sequence>MLNQLFEVFRLPLGKRSLLPLSSVLLGGILMGLTPVYAWPLAWVALAPLWWIAQDSEQSVQSVQSVRRALLYAAIWGVVYHAIALSWVTGLHPLTWMGVPWLASIAIALS</sequence>
<evidence type="ECO:0000256" key="1">
    <source>
        <dbReference type="SAM" id="Phobius"/>
    </source>
</evidence>